<feature type="chain" id="PRO_5041988706" evidence="2">
    <location>
        <begin position="26"/>
        <end position="108"/>
    </location>
</feature>
<organism evidence="3 4">
    <name type="scientific">Fraxinus pennsylvanica</name>
    <dbReference type="NCBI Taxonomy" id="56036"/>
    <lineage>
        <taxon>Eukaryota</taxon>
        <taxon>Viridiplantae</taxon>
        <taxon>Streptophyta</taxon>
        <taxon>Embryophyta</taxon>
        <taxon>Tracheophyta</taxon>
        <taxon>Spermatophyta</taxon>
        <taxon>Magnoliopsida</taxon>
        <taxon>eudicotyledons</taxon>
        <taxon>Gunneridae</taxon>
        <taxon>Pentapetalae</taxon>
        <taxon>asterids</taxon>
        <taxon>lamiids</taxon>
        <taxon>Lamiales</taxon>
        <taxon>Oleaceae</taxon>
        <taxon>Oleeae</taxon>
        <taxon>Fraxinus</taxon>
    </lineage>
</organism>
<feature type="signal peptide" evidence="2">
    <location>
        <begin position="1"/>
        <end position="25"/>
    </location>
</feature>
<dbReference type="EMBL" id="OU503048">
    <property type="protein sequence ID" value="CAI9773682.1"/>
    <property type="molecule type" value="Genomic_DNA"/>
</dbReference>
<accession>A0AAD2DZL5</accession>
<gene>
    <name evidence="3" type="ORF">FPE_LOCUS21112</name>
</gene>
<keyword evidence="1" id="KW-0472">Membrane</keyword>
<name>A0AAD2DZL5_9LAMI</name>
<evidence type="ECO:0000256" key="1">
    <source>
        <dbReference type="SAM" id="Phobius"/>
    </source>
</evidence>
<sequence>MKKSYLAWILILSYAQILLPSLVLANPQKLEQENHSTSRKVDYDAHAHDKEFVAEREIIWTEKGRLGRGPYGSPKVNQRRPKKNAAALLYTPSLVISMTFFTLTIAFA</sequence>
<proteinExistence type="predicted"/>
<feature type="transmembrane region" description="Helical" evidence="1">
    <location>
        <begin position="87"/>
        <end position="107"/>
    </location>
</feature>
<dbReference type="Proteomes" id="UP000834106">
    <property type="component" value="Chromosome 13"/>
</dbReference>
<reference evidence="3" key="1">
    <citation type="submission" date="2023-05" db="EMBL/GenBank/DDBJ databases">
        <authorList>
            <person name="Huff M."/>
        </authorList>
    </citation>
    <scope>NUCLEOTIDE SEQUENCE</scope>
</reference>
<keyword evidence="4" id="KW-1185">Reference proteome</keyword>
<dbReference type="AlphaFoldDB" id="A0AAD2DZL5"/>
<evidence type="ECO:0000256" key="2">
    <source>
        <dbReference type="SAM" id="SignalP"/>
    </source>
</evidence>
<keyword evidence="1" id="KW-1133">Transmembrane helix</keyword>
<keyword evidence="1" id="KW-0812">Transmembrane</keyword>
<keyword evidence="2" id="KW-0732">Signal</keyword>
<evidence type="ECO:0000313" key="3">
    <source>
        <dbReference type="EMBL" id="CAI9773682.1"/>
    </source>
</evidence>
<evidence type="ECO:0000313" key="4">
    <source>
        <dbReference type="Proteomes" id="UP000834106"/>
    </source>
</evidence>
<protein>
    <submittedName>
        <fullName evidence="3">Uncharacterized protein</fullName>
    </submittedName>
</protein>